<reference evidence="2 3" key="1">
    <citation type="submission" date="2012-10" db="EMBL/GenBank/DDBJ databases">
        <title>Draft Genome Sequence of Paenibacillus popilliae ATCC 14706T.</title>
        <authorList>
            <person name="Iiyama K."/>
            <person name="Mori K."/>
            <person name="Mon H."/>
            <person name="Chieda Y."/>
            <person name="Lee J.M."/>
            <person name="Kusakabe T."/>
            <person name="Tashiro K."/>
            <person name="Asano S."/>
            <person name="Yasunaga-Aoki C."/>
            <person name="Shimizu S."/>
        </authorList>
    </citation>
    <scope>NUCLEOTIDE SEQUENCE [LARGE SCALE GENOMIC DNA]</scope>
    <source>
        <strain evidence="2 3">ATCC 14706</strain>
    </source>
</reference>
<sequence>MWDLYLAQQGAGRMNGGIAVGLQVMKGRWKGPMAGRGTKLGNEERGTMSTAG</sequence>
<keyword evidence="3" id="KW-1185">Reference proteome</keyword>
<dbReference type="AlphaFoldDB" id="M9LAJ8"/>
<organism evidence="2 3">
    <name type="scientific">Paenibacillus popilliae ATCC 14706</name>
    <dbReference type="NCBI Taxonomy" id="1212764"/>
    <lineage>
        <taxon>Bacteria</taxon>
        <taxon>Bacillati</taxon>
        <taxon>Bacillota</taxon>
        <taxon>Bacilli</taxon>
        <taxon>Bacillales</taxon>
        <taxon>Paenibacillaceae</taxon>
        <taxon>Paenibacillus</taxon>
    </lineage>
</organism>
<accession>M9LAJ8</accession>
<evidence type="ECO:0000313" key="2">
    <source>
        <dbReference type="EMBL" id="GAC42667.1"/>
    </source>
</evidence>
<feature type="region of interest" description="Disordered" evidence="1">
    <location>
        <begin position="32"/>
        <end position="52"/>
    </location>
</feature>
<gene>
    <name evidence="2" type="ORF">PPOP_2025</name>
</gene>
<proteinExistence type="predicted"/>
<evidence type="ECO:0000256" key="1">
    <source>
        <dbReference type="SAM" id="MobiDB-lite"/>
    </source>
</evidence>
<dbReference type="Proteomes" id="UP000029453">
    <property type="component" value="Unassembled WGS sequence"/>
</dbReference>
<protein>
    <submittedName>
        <fullName evidence="2">Uncharacterized protein</fullName>
    </submittedName>
</protein>
<evidence type="ECO:0000313" key="3">
    <source>
        <dbReference type="Proteomes" id="UP000029453"/>
    </source>
</evidence>
<dbReference type="EMBL" id="BALG01000133">
    <property type="protein sequence ID" value="GAC42667.1"/>
    <property type="molecule type" value="Genomic_DNA"/>
</dbReference>
<name>M9LAJ8_PAEPP</name>
<comment type="caution">
    <text evidence="2">The sequence shown here is derived from an EMBL/GenBank/DDBJ whole genome shotgun (WGS) entry which is preliminary data.</text>
</comment>